<feature type="compositionally biased region" description="Basic and acidic residues" evidence="1">
    <location>
        <begin position="188"/>
        <end position="206"/>
    </location>
</feature>
<accession>A0A9W7FBW0</accession>
<feature type="compositionally biased region" description="Basic and acidic residues" evidence="1">
    <location>
        <begin position="168"/>
        <end position="178"/>
    </location>
</feature>
<feature type="region of interest" description="Disordered" evidence="1">
    <location>
        <begin position="143"/>
        <end position="206"/>
    </location>
</feature>
<dbReference type="Proteomes" id="UP001165082">
    <property type="component" value="Unassembled WGS sequence"/>
</dbReference>
<organism evidence="2 3">
    <name type="scientific">Triparma retinervis</name>
    <dbReference type="NCBI Taxonomy" id="2557542"/>
    <lineage>
        <taxon>Eukaryota</taxon>
        <taxon>Sar</taxon>
        <taxon>Stramenopiles</taxon>
        <taxon>Ochrophyta</taxon>
        <taxon>Bolidophyceae</taxon>
        <taxon>Parmales</taxon>
        <taxon>Triparmaceae</taxon>
        <taxon>Triparma</taxon>
    </lineage>
</organism>
<dbReference type="OrthoDB" id="10592096at2759"/>
<gene>
    <name evidence="2" type="ORF">TrRE_jg9679</name>
</gene>
<keyword evidence="3" id="KW-1185">Reference proteome</keyword>
<evidence type="ECO:0000313" key="3">
    <source>
        <dbReference type="Proteomes" id="UP001165082"/>
    </source>
</evidence>
<feature type="compositionally biased region" description="Basic and acidic residues" evidence="1">
    <location>
        <begin position="146"/>
        <end position="156"/>
    </location>
</feature>
<comment type="caution">
    <text evidence="2">The sequence shown here is derived from an EMBL/GenBank/DDBJ whole genome shotgun (WGS) entry which is preliminary data.</text>
</comment>
<protein>
    <submittedName>
        <fullName evidence="2">Uncharacterized protein</fullName>
    </submittedName>
</protein>
<name>A0A9W7FBW0_9STRA</name>
<dbReference type="EMBL" id="BRXZ01000308">
    <property type="protein sequence ID" value="GMI09297.1"/>
    <property type="molecule type" value="Genomic_DNA"/>
</dbReference>
<feature type="non-terminal residue" evidence="2">
    <location>
        <position position="206"/>
    </location>
</feature>
<sequence>MLDVIECCICKDATENLLQMPNCICNVWVVSPKSSPPPRRSPTNIPKGRHSPVPPELDASFLDKYAVTSVNSCFLCHSCTKSYRLKTNEVVEYDYNDSNERNPRFAVKLECPFCRKPYRQRALNVIMKEYDVEVANTHNRIGGGEKLGEKGEHEEASVEAEMVVGETQAEKESRELREALGMSEEEFEKFRESNAAEEERVRRKRE</sequence>
<proteinExistence type="predicted"/>
<reference evidence="2" key="1">
    <citation type="submission" date="2022-07" db="EMBL/GenBank/DDBJ databases">
        <title>Genome analysis of Parmales, a sister group of diatoms, reveals the evolutionary specialization of diatoms from phago-mixotrophs to photoautotrophs.</title>
        <authorList>
            <person name="Ban H."/>
            <person name="Sato S."/>
            <person name="Yoshikawa S."/>
            <person name="Kazumasa Y."/>
            <person name="Nakamura Y."/>
            <person name="Ichinomiya M."/>
            <person name="Saitoh K."/>
            <person name="Sato N."/>
            <person name="Blanc-Mathieu R."/>
            <person name="Endo H."/>
            <person name="Kuwata A."/>
            <person name="Ogata H."/>
        </authorList>
    </citation>
    <scope>NUCLEOTIDE SEQUENCE</scope>
</reference>
<feature type="region of interest" description="Disordered" evidence="1">
    <location>
        <begin position="33"/>
        <end position="53"/>
    </location>
</feature>
<evidence type="ECO:0000313" key="2">
    <source>
        <dbReference type="EMBL" id="GMI09297.1"/>
    </source>
</evidence>
<evidence type="ECO:0000256" key="1">
    <source>
        <dbReference type="SAM" id="MobiDB-lite"/>
    </source>
</evidence>
<dbReference type="AlphaFoldDB" id="A0A9W7FBW0"/>